<keyword evidence="2" id="KW-1185">Reference proteome</keyword>
<sequence>MEKHSQIPGDIQRKAFDKFDVFGIVFRDYLIEEIERQGIVFDYKHHYRLQEIEE</sequence>
<dbReference type="InParanoid" id="K0IFZ1"/>
<dbReference type="BioCyc" id="CNIT1237085:G1324-779-MONOMER"/>
<organism evidence="1 2">
    <name type="scientific">Nitrososphaera gargensis (strain Ga9.2)</name>
    <dbReference type="NCBI Taxonomy" id="1237085"/>
    <lineage>
        <taxon>Archaea</taxon>
        <taxon>Nitrososphaerota</taxon>
        <taxon>Nitrososphaeria</taxon>
        <taxon>Nitrososphaerales</taxon>
        <taxon>Nitrososphaeraceae</taxon>
        <taxon>Nitrososphaera</taxon>
    </lineage>
</organism>
<evidence type="ECO:0000313" key="2">
    <source>
        <dbReference type="Proteomes" id="UP000008037"/>
    </source>
</evidence>
<dbReference type="KEGG" id="nga:Ngar_c07810"/>
<dbReference type="GeneID" id="58787645"/>
<dbReference type="HOGENOM" id="CLU_3039175_0_0_2"/>
<dbReference type="Proteomes" id="UP000008037">
    <property type="component" value="Chromosome"/>
</dbReference>
<accession>K0IFZ1</accession>
<proteinExistence type="predicted"/>
<reference evidence="1 2" key="1">
    <citation type="journal article" date="2012" name="Environ. Microbiol.">
        <title>The genome of the ammonia-oxidizing Candidatus Nitrososphaera gargensis: insights into metabolic versatility and environmental adaptations.</title>
        <authorList>
            <person name="Spang A."/>
            <person name="Poehlein A."/>
            <person name="Offre P."/>
            <person name="Zumbragel S."/>
            <person name="Haider S."/>
            <person name="Rychlik N."/>
            <person name="Nowka B."/>
            <person name="Schmeisser C."/>
            <person name="Lebedeva E.V."/>
            <person name="Rattei T."/>
            <person name="Bohm C."/>
            <person name="Schmid M."/>
            <person name="Galushko A."/>
            <person name="Hatzenpichler R."/>
            <person name="Weinmaier T."/>
            <person name="Daniel R."/>
            <person name="Schleper C."/>
            <person name="Spieck E."/>
            <person name="Streit W."/>
            <person name="Wagner M."/>
        </authorList>
    </citation>
    <scope>NUCLEOTIDE SEQUENCE [LARGE SCALE GENOMIC DNA]</scope>
    <source>
        <strain evidence="2">Ga9.2</strain>
    </source>
</reference>
<protein>
    <submittedName>
        <fullName evidence="1">Uncharacterized protein</fullName>
    </submittedName>
</protein>
<dbReference type="AlphaFoldDB" id="K0IFZ1"/>
<gene>
    <name evidence="1" type="ordered locus">Ngar_c07810</name>
</gene>
<dbReference type="RefSeq" id="WP_015018268.1">
    <property type="nucleotide sequence ID" value="NC_018719.1"/>
</dbReference>
<dbReference type="EMBL" id="CP002408">
    <property type="protein sequence ID" value="AFU57723.1"/>
    <property type="molecule type" value="Genomic_DNA"/>
</dbReference>
<name>K0IFZ1_NITGG</name>
<evidence type="ECO:0000313" key="1">
    <source>
        <dbReference type="EMBL" id="AFU57723.1"/>
    </source>
</evidence>